<dbReference type="PROSITE" id="PS01159">
    <property type="entry name" value="WW_DOMAIN_1"/>
    <property type="match status" value="1"/>
</dbReference>
<accession>L1IAA6</accession>
<feature type="domain" description="WW" evidence="1">
    <location>
        <begin position="181"/>
        <end position="215"/>
    </location>
</feature>
<proteinExistence type="predicted"/>
<evidence type="ECO:0000259" key="1">
    <source>
        <dbReference type="PROSITE" id="PS50020"/>
    </source>
</evidence>
<dbReference type="Pfam" id="PF00397">
    <property type="entry name" value="WW"/>
    <property type="match status" value="1"/>
</dbReference>
<dbReference type="PROSITE" id="PS50020">
    <property type="entry name" value="WW_DOMAIN_2"/>
    <property type="match status" value="1"/>
</dbReference>
<dbReference type="CDD" id="cd00201">
    <property type="entry name" value="WW"/>
    <property type="match status" value="1"/>
</dbReference>
<organism evidence="2">
    <name type="scientific">Guillardia theta (strain CCMP2712)</name>
    <name type="common">Cryptophyte</name>
    <dbReference type="NCBI Taxonomy" id="905079"/>
    <lineage>
        <taxon>Eukaryota</taxon>
        <taxon>Cryptophyceae</taxon>
        <taxon>Pyrenomonadales</taxon>
        <taxon>Geminigeraceae</taxon>
        <taxon>Guillardia</taxon>
    </lineage>
</organism>
<dbReference type="PANTHER" id="PTHR34051:SF1">
    <property type="entry name" value="PROTEIN LOW PSII ACCUMULATION 3, CHLOROPLASTIC"/>
    <property type="match status" value="1"/>
</dbReference>
<gene>
    <name evidence="2" type="ORF">GUITHDRAFT_156132</name>
</gene>
<evidence type="ECO:0000313" key="2">
    <source>
        <dbReference type="EMBL" id="EKX33196.1"/>
    </source>
</evidence>
<dbReference type="PANTHER" id="PTHR34051">
    <property type="entry name" value="PROTEIN LOW PSII ACCUMULATION 3, CHLOROPLASTIC"/>
    <property type="match status" value="1"/>
</dbReference>
<dbReference type="PaxDb" id="55529-EKX33196"/>
<dbReference type="Pfam" id="PF09353">
    <property type="entry name" value="DUF1995"/>
    <property type="match status" value="1"/>
</dbReference>
<dbReference type="EMBL" id="JH993152">
    <property type="protein sequence ID" value="EKX33196.1"/>
    <property type="molecule type" value="Genomic_DNA"/>
</dbReference>
<dbReference type="KEGG" id="gtt:GUITHDRAFT_156132"/>
<dbReference type="InterPro" id="IPR044687">
    <property type="entry name" value="LPA3"/>
</dbReference>
<dbReference type="InterPro" id="IPR018962">
    <property type="entry name" value="DUF1995"/>
</dbReference>
<dbReference type="AlphaFoldDB" id="L1IAA6"/>
<dbReference type="SMART" id="SM00456">
    <property type="entry name" value="WW"/>
    <property type="match status" value="1"/>
</dbReference>
<dbReference type="Gene3D" id="2.20.70.10">
    <property type="match status" value="1"/>
</dbReference>
<dbReference type="GeneID" id="17289929"/>
<dbReference type="SUPFAM" id="SSF51045">
    <property type="entry name" value="WW domain"/>
    <property type="match status" value="1"/>
</dbReference>
<reference evidence="3" key="3">
    <citation type="submission" date="2015-06" db="UniProtKB">
        <authorList>
            <consortium name="EnsemblProtists"/>
        </authorList>
    </citation>
    <scope>IDENTIFICATION</scope>
</reference>
<evidence type="ECO:0000313" key="4">
    <source>
        <dbReference type="Proteomes" id="UP000011087"/>
    </source>
</evidence>
<keyword evidence="4" id="KW-1185">Reference proteome</keyword>
<dbReference type="eggNOG" id="ENOG502R5HU">
    <property type="taxonomic scope" value="Eukaryota"/>
</dbReference>
<reference evidence="4" key="2">
    <citation type="submission" date="2012-11" db="EMBL/GenBank/DDBJ databases">
        <authorList>
            <person name="Kuo A."/>
            <person name="Curtis B.A."/>
            <person name="Tanifuji G."/>
            <person name="Burki F."/>
            <person name="Gruber A."/>
            <person name="Irimia M."/>
            <person name="Maruyama S."/>
            <person name="Arias M.C."/>
            <person name="Ball S.G."/>
            <person name="Gile G.H."/>
            <person name="Hirakawa Y."/>
            <person name="Hopkins J.F."/>
            <person name="Rensing S.A."/>
            <person name="Schmutz J."/>
            <person name="Symeonidi A."/>
            <person name="Elias M."/>
            <person name="Eveleigh R.J."/>
            <person name="Herman E.K."/>
            <person name="Klute M.J."/>
            <person name="Nakayama T."/>
            <person name="Obornik M."/>
            <person name="Reyes-Prieto A."/>
            <person name="Armbrust E.V."/>
            <person name="Aves S.J."/>
            <person name="Beiko R.G."/>
            <person name="Coutinho P."/>
            <person name="Dacks J.B."/>
            <person name="Durnford D.G."/>
            <person name="Fast N.M."/>
            <person name="Green B.R."/>
            <person name="Grisdale C."/>
            <person name="Hempe F."/>
            <person name="Henrissat B."/>
            <person name="Hoppner M.P."/>
            <person name="Ishida K.-I."/>
            <person name="Kim E."/>
            <person name="Koreny L."/>
            <person name="Kroth P.G."/>
            <person name="Liu Y."/>
            <person name="Malik S.-B."/>
            <person name="Maier U.G."/>
            <person name="McRose D."/>
            <person name="Mock T."/>
            <person name="Neilson J.A."/>
            <person name="Onodera N.T."/>
            <person name="Poole A.M."/>
            <person name="Pritham E.J."/>
            <person name="Richards T.A."/>
            <person name="Rocap G."/>
            <person name="Roy S.W."/>
            <person name="Sarai C."/>
            <person name="Schaack S."/>
            <person name="Shirato S."/>
            <person name="Slamovits C.H."/>
            <person name="Spencer D.F."/>
            <person name="Suzuki S."/>
            <person name="Worden A.Z."/>
            <person name="Zauner S."/>
            <person name="Barry K."/>
            <person name="Bell C."/>
            <person name="Bharti A.K."/>
            <person name="Crow J.A."/>
            <person name="Grimwood J."/>
            <person name="Kramer R."/>
            <person name="Lindquist E."/>
            <person name="Lucas S."/>
            <person name="Salamov A."/>
            <person name="McFadden G.I."/>
            <person name="Lane C.E."/>
            <person name="Keeling P.J."/>
            <person name="Gray M.W."/>
            <person name="Grigoriev I.V."/>
            <person name="Archibald J.M."/>
        </authorList>
    </citation>
    <scope>NUCLEOTIDE SEQUENCE</scope>
    <source>
        <strain evidence="4">CCMP2712</strain>
    </source>
</reference>
<dbReference type="InterPro" id="IPR001202">
    <property type="entry name" value="WW_dom"/>
</dbReference>
<dbReference type="InterPro" id="IPR036020">
    <property type="entry name" value="WW_dom_sf"/>
</dbReference>
<dbReference type="HOGENOM" id="CLU_1285426_0_0_1"/>
<dbReference type="EnsemblProtists" id="EKX33196">
    <property type="protein sequence ID" value="EKX33196"/>
    <property type="gene ID" value="GUITHDRAFT_156132"/>
</dbReference>
<dbReference type="Proteomes" id="UP000011087">
    <property type="component" value="Unassembled WGS sequence"/>
</dbReference>
<sequence>MVFPDPSEARIAFEEYGSQVPFSLSSLSKPKQQEDRVNKYLVMHPVFDVREYIQMDELYMSEVAPKDAAMIIFNGDLFKMRSGGIGGYYPDFFFPKLAQVRRRFMPMVETAYYLRVFRGPPVGALYREYPGPWQILRAVNGGRFEVLWEQQQQEPPKQEFVLRVLQSAGPPPVMTKPSEEENLPEGWKSAVDQETGKVYYYNANTGESTWEPPAV</sequence>
<dbReference type="OrthoDB" id="199922at2759"/>
<name>L1IAA6_GUITC</name>
<protein>
    <recommendedName>
        <fullName evidence="1">WW domain-containing protein</fullName>
    </recommendedName>
</protein>
<reference evidence="2 4" key="1">
    <citation type="journal article" date="2012" name="Nature">
        <title>Algal genomes reveal evolutionary mosaicism and the fate of nucleomorphs.</title>
        <authorList>
            <consortium name="DOE Joint Genome Institute"/>
            <person name="Curtis B.A."/>
            <person name="Tanifuji G."/>
            <person name="Burki F."/>
            <person name="Gruber A."/>
            <person name="Irimia M."/>
            <person name="Maruyama S."/>
            <person name="Arias M.C."/>
            <person name="Ball S.G."/>
            <person name="Gile G.H."/>
            <person name="Hirakawa Y."/>
            <person name="Hopkins J.F."/>
            <person name="Kuo A."/>
            <person name="Rensing S.A."/>
            <person name="Schmutz J."/>
            <person name="Symeonidi A."/>
            <person name="Elias M."/>
            <person name="Eveleigh R.J."/>
            <person name="Herman E.K."/>
            <person name="Klute M.J."/>
            <person name="Nakayama T."/>
            <person name="Obornik M."/>
            <person name="Reyes-Prieto A."/>
            <person name="Armbrust E.V."/>
            <person name="Aves S.J."/>
            <person name="Beiko R.G."/>
            <person name="Coutinho P."/>
            <person name="Dacks J.B."/>
            <person name="Durnford D.G."/>
            <person name="Fast N.M."/>
            <person name="Green B.R."/>
            <person name="Grisdale C.J."/>
            <person name="Hempel F."/>
            <person name="Henrissat B."/>
            <person name="Hoppner M.P."/>
            <person name="Ishida K."/>
            <person name="Kim E."/>
            <person name="Koreny L."/>
            <person name="Kroth P.G."/>
            <person name="Liu Y."/>
            <person name="Malik S.B."/>
            <person name="Maier U.G."/>
            <person name="McRose D."/>
            <person name="Mock T."/>
            <person name="Neilson J.A."/>
            <person name="Onodera N.T."/>
            <person name="Poole A.M."/>
            <person name="Pritham E.J."/>
            <person name="Richards T.A."/>
            <person name="Rocap G."/>
            <person name="Roy S.W."/>
            <person name="Sarai C."/>
            <person name="Schaack S."/>
            <person name="Shirato S."/>
            <person name="Slamovits C.H."/>
            <person name="Spencer D.F."/>
            <person name="Suzuki S."/>
            <person name="Worden A.Z."/>
            <person name="Zauner S."/>
            <person name="Barry K."/>
            <person name="Bell C."/>
            <person name="Bharti A.K."/>
            <person name="Crow J.A."/>
            <person name="Grimwood J."/>
            <person name="Kramer R."/>
            <person name="Lindquist E."/>
            <person name="Lucas S."/>
            <person name="Salamov A."/>
            <person name="McFadden G.I."/>
            <person name="Lane C.E."/>
            <person name="Keeling P.J."/>
            <person name="Gray M.W."/>
            <person name="Grigoriev I.V."/>
            <person name="Archibald J.M."/>
        </authorList>
    </citation>
    <scope>NUCLEOTIDE SEQUENCE</scope>
    <source>
        <strain evidence="2 4">CCMP2712</strain>
    </source>
</reference>
<evidence type="ECO:0000313" key="3">
    <source>
        <dbReference type="EnsemblProtists" id="EKX33196"/>
    </source>
</evidence>
<dbReference type="RefSeq" id="XP_005820176.1">
    <property type="nucleotide sequence ID" value="XM_005820119.1"/>
</dbReference>